<evidence type="ECO:0000313" key="6">
    <source>
        <dbReference type="Proteomes" id="UP000193920"/>
    </source>
</evidence>
<dbReference type="GO" id="GO:0044550">
    <property type="term" value="P:secondary metabolite biosynthetic process"/>
    <property type="evidence" value="ECO:0007669"/>
    <property type="project" value="TreeGrafter"/>
</dbReference>
<evidence type="ECO:0000313" key="5">
    <source>
        <dbReference type="EMBL" id="ORY44972.1"/>
    </source>
</evidence>
<keyword evidence="2" id="KW-0597">Phosphoprotein</keyword>
<dbReference type="EMBL" id="MCOG01000112">
    <property type="protein sequence ID" value="ORY44972.1"/>
    <property type="molecule type" value="Genomic_DNA"/>
</dbReference>
<name>A0A1Y2CD65_9FUNG</name>
<dbReference type="STRING" id="1754190.A0A1Y2CD65"/>
<proteinExistence type="predicted"/>
<dbReference type="OrthoDB" id="4920779at2759"/>
<dbReference type="GO" id="GO:0005737">
    <property type="term" value="C:cytoplasm"/>
    <property type="evidence" value="ECO:0007669"/>
    <property type="project" value="TreeGrafter"/>
</dbReference>
<keyword evidence="1" id="KW-0596">Phosphopantetheine</keyword>
<accession>A0A1Y2CD65</accession>
<protein>
    <submittedName>
        <fullName evidence="5">Acetyl-CoA synthetase-like protein</fullName>
    </submittedName>
</protein>
<dbReference type="InterPro" id="IPR042099">
    <property type="entry name" value="ANL_N_sf"/>
</dbReference>
<dbReference type="Pfam" id="PF00668">
    <property type="entry name" value="Condensation"/>
    <property type="match status" value="1"/>
</dbReference>
<dbReference type="GO" id="GO:0043041">
    <property type="term" value="P:amino acid activation for nonribosomal peptide biosynthetic process"/>
    <property type="evidence" value="ECO:0007669"/>
    <property type="project" value="TreeGrafter"/>
</dbReference>
<feature type="domain" description="AMP-dependent synthetase/ligase" evidence="3">
    <location>
        <begin position="360"/>
        <end position="477"/>
    </location>
</feature>
<evidence type="ECO:0000256" key="1">
    <source>
        <dbReference type="ARBA" id="ARBA00022450"/>
    </source>
</evidence>
<keyword evidence="6" id="KW-1185">Reference proteome</keyword>
<feature type="domain" description="AMP-dependent synthetase/ligase" evidence="3">
    <location>
        <begin position="284"/>
        <end position="349"/>
    </location>
</feature>
<dbReference type="Pfam" id="PF00501">
    <property type="entry name" value="AMP-binding"/>
    <property type="match status" value="2"/>
</dbReference>
<gene>
    <name evidence="5" type="ORF">LY90DRAFT_621009</name>
</gene>
<dbReference type="Proteomes" id="UP000193920">
    <property type="component" value="Unassembled WGS sequence"/>
</dbReference>
<evidence type="ECO:0000259" key="4">
    <source>
        <dbReference type="Pfam" id="PF00668"/>
    </source>
</evidence>
<dbReference type="PANTHER" id="PTHR45527">
    <property type="entry name" value="NONRIBOSOMAL PEPTIDE SYNTHETASE"/>
    <property type="match status" value="1"/>
</dbReference>
<dbReference type="InterPro" id="IPR001242">
    <property type="entry name" value="Condensation_dom"/>
</dbReference>
<dbReference type="Gene3D" id="3.40.50.12780">
    <property type="entry name" value="N-terminal domain of ligase-like"/>
    <property type="match status" value="1"/>
</dbReference>
<dbReference type="Gene3D" id="3.30.559.30">
    <property type="entry name" value="Nonribosomal peptide synthetase, condensation domain"/>
    <property type="match status" value="1"/>
</dbReference>
<dbReference type="PANTHER" id="PTHR45527:SF1">
    <property type="entry name" value="FATTY ACID SYNTHASE"/>
    <property type="match status" value="1"/>
</dbReference>
<reference evidence="5 6" key="1">
    <citation type="submission" date="2016-08" db="EMBL/GenBank/DDBJ databases">
        <title>A Parts List for Fungal Cellulosomes Revealed by Comparative Genomics.</title>
        <authorList>
            <consortium name="DOE Joint Genome Institute"/>
            <person name="Haitjema C.H."/>
            <person name="Gilmore S.P."/>
            <person name="Henske J.K."/>
            <person name="Solomon K.V."/>
            <person name="De Groot R."/>
            <person name="Kuo A."/>
            <person name="Mondo S.J."/>
            <person name="Salamov A.A."/>
            <person name="Labutti K."/>
            <person name="Zhao Z."/>
            <person name="Chiniquy J."/>
            <person name="Barry K."/>
            <person name="Brewer H.M."/>
            <person name="Purvine S.O."/>
            <person name="Wright A.T."/>
            <person name="Boxma B."/>
            <person name="Van Alen T."/>
            <person name="Hackstein J.H."/>
            <person name="Baker S.E."/>
            <person name="Grigoriev I.V."/>
            <person name="O'Malley M.A."/>
        </authorList>
    </citation>
    <scope>NUCLEOTIDE SEQUENCE [LARGE SCALE GENOMIC DNA]</scope>
    <source>
        <strain evidence="5 6">G1</strain>
    </source>
</reference>
<dbReference type="InterPro" id="IPR000873">
    <property type="entry name" value="AMP-dep_synth/lig_dom"/>
</dbReference>
<dbReference type="GO" id="GO:0003824">
    <property type="term" value="F:catalytic activity"/>
    <property type="evidence" value="ECO:0007669"/>
    <property type="project" value="InterPro"/>
</dbReference>
<dbReference type="SUPFAM" id="SSF56801">
    <property type="entry name" value="Acetyl-CoA synthetase-like"/>
    <property type="match status" value="1"/>
</dbReference>
<dbReference type="SUPFAM" id="SSF52777">
    <property type="entry name" value="CoA-dependent acyltransferases"/>
    <property type="match status" value="1"/>
</dbReference>
<feature type="domain" description="Condensation" evidence="4">
    <location>
        <begin position="40"/>
        <end position="263"/>
    </location>
</feature>
<organism evidence="5 6">
    <name type="scientific">Neocallimastix californiae</name>
    <dbReference type="NCBI Taxonomy" id="1754190"/>
    <lineage>
        <taxon>Eukaryota</taxon>
        <taxon>Fungi</taxon>
        <taxon>Fungi incertae sedis</taxon>
        <taxon>Chytridiomycota</taxon>
        <taxon>Chytridiomycota incertae sedis</taxon>
        <taxon>Neocallimastigomycetes</taxon>
        <taxon>Neocallimastigales</taxon>
        <taxon>Neocallimastigaceae</taxon>
        <taxon>Neocallimastix</taxon>
    </lineage>
</organism>
<comment type="caution">
    <text evidence="5">The sequence shown here is derived from an EMBL/GenBank/DDBJ whole genome shotgun (WGS) entry which is preliminary data.</text>
</comment>
<sequence length="513" mass="60097">MFDSDYEELDIPKKSMKEYEISDSIIENGKISTQSIAHFVLLISEEISNSINSYIKNKKISKTVFFITLYSYILSKYSGQENVYTSLINANRNNHYIENMIGMFVTTQPILLKFDNGEVSFEKILKENINVLMNVYKNNNLSFSELKQKLNLKSINNTFIFQPKAIVNPLSMKDYPSIFNEEEYQESLSLYENNNSKFDITFILIEGENNYSINSIYDNNIYEESIIKGIANSYLEIIQNIKRYDQKIKDIEYISKEERKKILNQFNNNVCKNDFDKVYHVEFSKVAKKYSNKCAIICGDVKMTYKELDEKNNSLAHWLRKIGVNRGDIIPVITERSHYYVLASLAVIKRKDDIYDDEFDDALSICKFTHDISIGELYYPLLKENRIIVTNEEEYNNPKLLSNLIVKYEIKYIFTVPSRIEKYINDKCFLKSLKNVKWILLGGEYLNINTAEKIVKNNNARLFSVYGQAETTVVSNIKDITDINQLWLRSHCRTDLNNVDHVQFQFETENAKY</sequence>
<dbReference type="GO" id="GO:0031177">
    <property type="term" value="F:phosphopantetheine binding"/>
    <property type="evidence" value="ECO:0007669"/>
    <property type="project" value="TreeGrafter"/>
</dbReference>
<dbReference type="Gene3D" id="3.40.50.980">
    <property type="match status" value="1"/>
</dbReference>
<dbReference type="AlphaFoldDB" id="A0A1Y2CD65"/>
<evidence type="ECO:0000259" key="3">
    <source>
        <dbReference type="Pfam" id="PF00501"/>
    </source>
</evidence>
<evidence type="ECO:0000256" key="2">
    <source>
        <dbReference type="ARBA" id="ARBA00022553"/>
    </source>
</evidence>